<evidence type="ECO:0000259" key="6">
    <source>
        <dbReference type="Pfam" id="PF07732"/>
    </source>
</evidence>
<dbReference type="Pfam" id="PF07731">
    <property type="entry name" value="Cu-oxidase_2"/>
    <property type="match status" value="1"/>
</dbReference>
<dbReference type="RefSeq" id="WP_142715542.1">
    <property type="nucleotide sequence ID" value="NZ_FXTH01000016.1"/>
</dbReference>
<evidence type="ECO:0000313" key="7">
    <source>
        <dbReference type="EMBL" id="SMO83072.1"/>
    </source>
</evidence>
<dbReference type="InterPro" id="IPR001117">
    <property type="entry name" value="Cu-oxidase_2nd"/>
</dbReference>
<dbReference type="PROSITE" id="PS51257">
    <property type="entry name" value="PROKAR_LIPOPROTEIN"/>
    <property type="match status" value="1"/>
</dbReference>
<dbReference type="Pfam" id="PF00394">
    <property type="entry name" value="Cu-oxidase"/>
    <property type="match status" value="1"/>
</dbReference>
<dbReference type="InterPro" id="IPR008972">
    <property type="entry name" value="Cupredoxin"/>
</dbReference>
<gene>
    <name evidence="7" type="ORF">SAMN06265218_11652</name>
</gene>
<protein>
    <submittedName>
        <fullName evidence="7">Multicopper oxidase with three cupredoxin domains (Includes cell division protein FtsP and spore coat protein CotA)</fullName>
    </submittedName>
</protein>
<feature type="signal peptide" evidence="3">
    <location>
        <begin position="1"/>
        <end position="25"/>
    </location>
</feature>
<feature type="chain" id="PRO_5022172133" evidence="3">
    <location>
        <begin position="26"/>
        <end position="524"/>
    </location>
</feature>
<keyword evidence="7" id="KW-0946">Virion</keyword>
<dbReference type="OrthoDB" id="9757546at2"/>
<keyword evidence="2" id="KW-0560">Oxidoreductase</keyword>
<organism evidence="7 8">
    <name type="scientific">Fodinibius sediminis</name>
    <dbReference type="NCBI Taxonomy" id="1214077"/>
    <lineage>
        <taxon>Bacteria</taxon>
        <taxon>Pseudomonadati</taxon>
        <taxon>Balneolota</taxon>
        <taxon>Balneolia</taxon>
        <taxon>Balneolales</taxon>
        <taxon>Balneolaceae</taxon>
        <taxon>Fodinibius</taxon>
    </lineage>
</organism>
<evidence type="ECO:0000259" key="4">
    <source>
        <dbReference type="Pfam" id="PF00394"/>
    </source>
</evidence>
<feature type="domain" description="Plastocyanin-like" evidence="4">
    <location>
        <begin position="236"/>
        <end position="296"/>
    </location>
</feature>
<keyword evidence="1" id="KW-0479">Metal-binding</keyword>
<evidence type="ECO:0000256" key="2">
    <source>
        <dbReference type="ARBA" id="ARBA00023002"/>
    </source>
</evidence>
<dbReference type="InterPro" id="IPR011706">
    <property type="entry name" value="Cu-oxidase_C"/>
</dbReference>
<dbReference type="PROSITE" id="PS00079">
    <property type="entry name" value="MULTICOPPER_OXIDASE1"/>
    <property type="match status" value="1"/>
</dbReference>
<feature type="domain" description="Plastocyanin-like" evidence="5">
    <location>
        <begin position="408"/>
        <end position="522"/>
    </location>
</feature>
<dbReference type="SUPFAM" id="SSF49503">
    <property type="entry name" value="Cupredoxins"/>
    <property type="match status" value="3"/>
</dbReference>
<feature type="domain" description="Plastocyanin-like" evidence="6">
    <location>
        <begin position="63"/>
        <end position="175"/>
    </location>
</feature>
<evidence type="ECO:0000313" key="8">
    <source>
        <dbReference type="Proteomes" id="UP000317593"/>
    </source>
</evidence>
<dbReference type="InterPro" id="IPR045087">
    <property type="entry name" value="Cu-oxidase_fam"/>
</dbReference>
<dbReference type="InterPro" id="IPR033138">
    <property type="entry name" value="Cu_oxidase_CS"/>
</dbReference>
<evidence type="ECO:0000256" key="1">
    <source>
        <dbReference type="ARBA" id="ARBA00022723"/>
    </source>
</evidence>
<dbReference type="Pfam" id="PF07732">
    <property type="entry name" value="Cu-oxidase_3"/>
    <property type="match status" value="1"/>
</dbReference>
<reference evidence="7 8" key="1">
    <citation type="submission" date="2017-05" db="EMBL/GenBank/DDBJ databases">
        <authorList>
            <person name="Varghese N."/>
            <person name="Submissions S."/>
        </authorList>
    </citation>
    <scope>NUCLEOTIDE SEQUENCE [LARGE SCALE GENOMIC DNA]</scope>
    <source>
        <strain evidence="7 8">DSM 21194</strain>
    </source>
</reference>
<dbReference type="PANTHER" id="PTHR48267:SF1">
    <property type="entry name" value="BILIRUBIN OXIDASE"/>
    <property type="match status" value="1"/>
</dbReference>
<keyword evidence="3" id="KW-0732">Signal</keyword>
<dbReference type="GO" id="GO:0051301">
    <property type="term" value="P:cell division"/>
    <property type="evidence" value="ECO:0007669"/>
    <property type="project" value="UniProtKB-KW"/>
</dbReference>
<dbReference type="CDD" id="cd13890">
    <property type="entry name" value="CuRO_3_CueO_FtsP"/>
    <property type="match status" value="1"/>
</dbReference>
<dbReference type="PANTHER" id="PTHR48267">
    <property type="entry name" value="CUPREDOXIN SUPERFAMILY PROTEIN"/>
    <property type="match status" value="1"/>
</dbReference>
<dbReference type="AlphaFoldDB" id="A0A521EGT4"/>
<keyword evidence="7" id="KW-0131">Cell cycle</keyword>
<dbReference type="GO" id="GO:0016491">
    <property type="term" value="F:oxidoreductase activity"/>
    <property type="evidence" value="ECO:0007669"/>
    <property type="project" value="UniProtKB-KW"/>
</dbReference>
<dbReference type="PROSITE" id="PS00080">
    <property type="entry name" value="MULTICOPPER_OXIDASE2"/>
    <property type="match status" value="1"/>
</dbReference>
<dbReference type="InterPro" id="IPR002355">
    <property type="entry name" value="Cu_oxidase_Cu_BS"/>
</dbReference>
<dbReference type="EMBL" id="FXTH01000016">
    <property type="protein sequence ID" value="SMO83072.1"/>
    <property type="molecule type" value="Genomic_DNA"/>
</dbReference>
<keyword evidence="7" id="KW-0132">Cell division</keyword>
<keyword evidence="7" id="KW-0167">Capsid protein</keyword>
<proteinExistence type="predicted"/>
<name>A0A521EGT4_9BACT</name>
<dbReference type="Gene3D" id="2.60.40.420">
    <property type="entry name" value="Cupredoxins - blue copper proteins"/>
    <property type="match status" value="3"/>
</dbReference>
<keyword evidence="8" id="KW-1185">Reference proteome</keyword>
<dbReference type="GO" id="GO:0005507">
    <property type="term" value="F:copper ion binding"/>
    <property type="evidence" value="ECO:0007669"/>
    <property type="project" value="InterPro"/>
</dbReference>
<evidence type="ECO:0000256" key="3">
    <source>
        <dbReference type="SAM" id="SignalP"/>
    </source>
</evidence>
<dbReference type="InterPro" id="IPR011707">
    <property type="entry name" value="Cu-oxidase-like_N"/>
</dbReference>
<sequence>MDRKKFLKYLGLGSAVATLPSALLACSSEAKEGFVLPQNAFTQPLVFPEEIRANDFELVAESTQKTLAGDAPSDIYTLNGALPSPTIRIKRGQSLNINFQNRITQESILHWHGLIVPPAMDGHPKDAVQPGQNYNYRFNVDQRAGTYWYHPHPDQLTGPQVYRGLGGFFIVEDDEEQALGLPSGDRELPLIVQDKQFNSSGQLTYNIGRMDRMMGFFGNTLLVNGRPAPYHKVSTNWHRLRLLNGSNARILDFSFSDGHAFHVIGGDGGLLEQPHEISSVMLAPGERADLLVDFSRYEKGQKVRMQAEAQNGGGGMMDMMDGNRNGGMMDMMDGNRNGGMMNGRQSRRGMQGMMGDRDRRGSTSGGEADILEFRIAKEKQEEFELPGRLAKRSYPDASAADRSRRINLTMEMMQGPAINGKFFEMMRVDQKVPQGALEVWEFTNNTMMPMPHPMHIHATQFNVLERSGGELSPHERGWKDTVLVGAGETVRVLTKFDAPKGLYVFHCHNLEHEDNGMMANFEIT</sequence>
<accession>A0A521EGT4</accession>
<dbReference type="Proteomes" id="UP000317593">
    <property type="component" value="Unassembled WGS sequence"/>
</dbReference>
<evidence type="ECO:0000259" key="5">
    <source>
        <dbReference type="Pfam" id="PF07731"/>
    </source>
</evidence>